<dbReference type="Pfam" id="PF11064">
    <property type="entry name" value="DUF2865"/>
    <property type="match status" value="1"/>
</dbReference>
<dbReference type="EMBL" id="CP157484">
    <property type="protein sequence ID" value="XBO40117.1"/>
    <property type="molecule type" value="Genomic_DNA"/>
</dbReference>
<dbReference type="InterPro" id="IPR021293">
    <property type="entry name" value="DUF2865"/>
</dbReference>
<dbReference type="AlphaFoldDB" id="A0AAU7JI97"/>
<protein>
    <submittedName>
        <fullName evidence="3">DUF2865 domain-containing protein</fullName>
    </submittedName>
</protein>
<gene>
    <name evidence="3" type="ORF">ABEG18_04870</name>
</gene>
<evidence type="ECO:0000313" key="3">
    <source>
        <dbReference type="EMBL" id="XBO40117.1"/>
    </source>
</evidence>
<feature type="chain" id="PRO_5043582678" evidence="2">
    <location>
        <begin position="27"/>
        <end position="398"/>
    </location>
</feature>
<keyword evidence="2" id="KW-0732">Signal</keyword>
<feature type="compositionally biased region" description="Pro residues" evidence="1">
    <location>
        <begin position="379"/>
        <end position="390"/>
    </location>
</feature>
<evidence type="ECO:0000256" key="2">
    <source>
        <dbReference type="SAM" id="SignalP"/>
    </source>
</evidence>
<accession>A0AAU7JI97</accession>
<feature type="compositionally biased region" description="Low complexity" evidence="1">
    <location>
        <begin position="345"/>
        <end position="371"/>
    </location>
</feature>
<feature type="signal peptide" evidence="2">
    <location>
        <begin position="1"/>
        <end position="26"/>
    </location>
</feature>
<sequence>MKPITRMASLAAALLCVLAMAGSADAQQTYCDRLRADLAALDRSAGAAGQRQAIVEQIQRQRGELNRTIAYARSIGCQRQRFLIFGDPPPPECPSVEAKINSLEAGLAQLDAQSQRVGGGSLEAQRASLSAAYEANCRGAQPGIASSRQPGLFERLFGSPVDDVPAMPEDEAPQGPLDGGQQAAVNSGKTLCVRKCDGFYFPISQFASRGRFETDASLCQASCPNAEVELYVQPSGREADAAVSLAGSPYTALPNAFKYRKSFDPTCACRKDGQSWVEALANAEKIIGSRAGDVTVTEQQSQDMARPKEPAPPPLRGAAAPKPTAAPRPSSVAGAPGVDPSTLNPGAPAGQPAPQAPSRRAAPPPAAGQSGVRSDALPPLGPPITLPPAGVPRGALQN</sequence>
<dbReference type="RefSeq" id="WP_406856971.1">
    <property type="nucleotide sequence ID" value="NZ_CP157484.1"/>
</dbReference>
<evidence type="ECO:0000256" key="1">
    <source>
        <dbReference type="SAM" id="MobiDB-lite"/>
    </source>
</evidence>
<feature type="compositionally biased region" description="Low complexity" evidence="1">
    <location>
        <begin position="316"/>
        <end position="329"/>
    </location>
</feature>
<organism evidence="3">
    <name type="scientific">Alsobacter sp. KACC 23698</name>
    <dbReference type="NCBI Taxonomy" id="3149229"/>
    <lineage>
        <taxon>Bacteria</taxon>
        <taxon>Pseudomonadati</taxon>
        <taxon>Pseudomonadota</taxon>
        <taxon>Alphaproteobacteria</taxon>
        <taxon>Hyphomicrobiales</taxon>
        <taxon>Alsobacteraceae</taxon>
        <taxon>Alsobacter</taxon>
    </lineage>
</organism>
<reference evidence="3" key="1">
    <citation type="submission" date="2024-05" db="EMBL/GenBank/DDBJ databases">
        <authorList>
            <person name="Kim S."/>
            <person name="Heo J."/>
            <person name="Choi H."/>
            <person name="Choi Y."/>
            <person name="Kwon S.-W."/>
            <person name="Kim Y."/>
        </authorList>
    </citation>
    <scope>NUCLEOTIDE SEQUENCE</scope>
    <source>
        <strain evidence="3">KACC 23698</strain>
    </source>
</reference>
<name>A0AAU7JI97_9HYPH</name>
<feature type="region of interest" description="Disordered" evidence="1">
    <location>
        <begin position="291"/>
        <end position="398"/>
    </location>
</feature>
<proteinExistence type="predicted"/>